<dbReference type="Proteomes" id="UP000295706">
    <property type="component" value="Unassembled WGS sequence"/>
</dbReference>
<sequence>MPQKPLVATPYYSGFELAHDTYNAITAASDGNIYYVLCSDSPTVGGRMYQYNPTTDQTRFLADLTEVCSETNAIPQGKSHVRFYERQGKLYFATHVGYYQLINDMECLPVEPPNGLNLYPGGHFLSYDLATEQLEDLALAPQGEGILTMTMDKERGDLYGITWPVGYFLHYDPRTGTLHNRGAVSAKGEAGTPGSDYRVLCRSMVVDPRDGAVYFSTAEGHIGRYRPETATLEQLENVDLRLDYFGRYDPTQPGSMGYNWRKIFWYAPEQVAYGIHGNSGYLFRFDPQRPGIELVERLTSEPSRRSGMFDQFSYGYLGFQLGPDGHTIYYLTGGPIYENGQRLKGLDHIARGAAKGLENLHLVTFHIPTRTYSDHGPIFYADGSRPTYVNSLTIAADGTVCFLGRFWHKGREIQDLVRVRVG</sequence>
<evidence type="ECO:0000313" key="1">
    <source>
        <dbReference type="EMBL" id="TDB63450.1"/>
    </source>
</evidence>
<keyword evidence="2" id="KW-1185">Reference proteome</keyword>
<reference evidence="1 2" key="1">
    <citation type="submission" date="2019-02" db="EMBL/GenBank/DDBJ databases">
        <title>Arundinibacter roseus gen. nov., sp. nov., a new member of the family Cytophagaceae.</title>
        <authorList>
            <person name="Szuroczki S."/>
            <person name="Khayer B."/>
            <person name="Sproer C."/>
            <person name="Toumi M."/>
            <person name="Szabo A."/>
            <person name="Felfoldi T."/>
            <person name="Schumann P."/>
            <person name="Toth E."/>
        </authorList>
    </citation>
    <scope>NUCLEOTIDE SEQUENCE [LARGE SCALE GENOMIC DNA]</scope>
    <source>
        <strain evidence="1 2">DMA-k-7a</strain>
    </source>
</reference>
<comment type="caution">
    <text evidence="1">The sequence shown here is derived from an EMBL/GenBank/DDBJ whole genome shotgun (WGS) entry which is preliminary data.</text>
</comment>
<organism evidence="1 2">
    <name type="scientific">Arundinibacter roseus</name>
    <dbReference type="NCBI Taxonomy" id="2070510"/>
    <lineage>
        <taxon>Bacteria</taxon>
        <taxon>Pseudomonadati</taxon>
        <taxon>Bacteroidota</taxon>
        <taxon>Cytophagia</taxon>
        <taxon>Cytophagales</taxon>
        <taxon>Spirosomataceae</taxon>
        <taxon>Arundinibacter</taxon>
    </lineage>
</organism>
<accession>A0A4R4K7H6</accession>
<proteinExistence type="predicted"/>
<gene>
    <name evidence="1" type="ORF">EZE20_16955</name>
</gene>
<dbReference type="OrthoDB" id="616449at2"/>
<dbReference type="AlphaFoldDB" id="A0A4R4K7H6"/>
<dbReference type="SUPFAM" id="SSF101898">
    <property type="entry name" value="NHL repeat"/>
    <property type="match status" value="1"/>
</dbReference>
<evidence type="ECO:0000313" key="2">
    <source>
        <dbReference type="Proteomes" id="UP000295706"/>
    </source>
</evidence>
<dbReference type="RefSeq" id="WP_132119829.1">
    <property type="nucleotide sequence ID" value="NZ_SMJU01000010.1"/>
</dbReference>
<dbReference type="EMBL" id="SMJU01000010">
    <property type="protein sequence ID" value="TDB63450.1"/>
    <property type="molecule type" value="Genomic_DNA"/>
</dbReference>
<name>A0A4R4K7H6_9BACT</name>
<protein>
    <submittedName>
        <fullName evidence="1">Uncharacterized protein</fullName>
    </submittedName>
</protein>